<reference evidence="2" key="1">
    <citation type="journal article" date="2024" name="Front. Bioeng. Biotechnol.">
        <title>Genome-scale model development and genomic sequencing of the oleaginous clade Lipomyces.</title>
        <authorList>
            <person name="Czajka J.J."/>
            <person name="Han Y."/>
            <person name="Kim J."/>
            <person name="Mondo S.J."/>
            <person name="Hofstad B.A."/>
            <person name="Robles A."/>
            <person name="Haridas S."/>
            <person name="Riley R."/>
            <person name="LaButti K."/>
            <person name="Pangilinan J."/>
            <person name="Andreopoulos W."/>
            <person name="Lipzen A."/>
            <person name="Yan J."/>
            <person name="Wang M."/>
            <person name="Ng V."/>
            <person name="Grigoriev I.V."/>
            <person name="Spatafora J.W."/>
            <person name="Magnuson J.K."/>
            <person name="Baker S.E."/>
            <person name="Pomraning K.R."/>
        </authorList>
    </citation>
    <scope>NUCLEOTIDE SEQUENCE [LARGE SCALE GENOMIC DNA]</scope>
    <source>
        <strain evidence="2">CBS 7786</strain>
    </source>
</reference>
<comment type="caution">
    <text evidence="1">The sequence shown here is derived from an EMBL/GenBank/DDBJ whole genome shotgun (WGS) entry which is preliminary data.</text>
</comment>
<keyword evidence="2" id="KW-1185">Reference proteome</keyword>
<dbReference type="Proteomes" id="UP001433508">
    <property type="component" value="Unassembled WGS sequence"/>
</dbReference>
<evidence type="ECO:0000313" key="2">
    <source>
        <dbReference type="Proteomes" id="UP001433508"/>
    </source>
</evidence>
<dbReference type="EMBL" id="MU971487">
    <property type="protein sequence ID" value="KAK9234326.1"/>
    <property type="molecule type" value="Genomic_DNA"/>
</dbReference>
<name>A0ACC3SRR6_LIPKO</name>
<proteinExistence type="predicted"/>
<evidence type="ECO:0000313" key="1">
    <source>
        <dbReference type="EMBL" id="KAK9234326.1"/>
    </source>
</evidence>
<sequence length="517" mass="57040">MLHPESAEAVVLRRKVVLSFWAVFVILGLPIWIHTTTIHRTPLPLSAVKGLENELKDGLGLRSDDSPRLRVAVGVKESCLVGGTTTGEIGQELDRLIRPDHTSPLFRLELVNARESALPRYTLDCITSDRTPLPKTTISEADEINLYIPADNRGPVIIANGLYDAFVADFLFFNKHNLGSNNQAVSDTAGIASTIDRGATYADAIHLSFTLLVGLDSSTSKRQVEALSPTFQLEWRDHAENVWNTLKSSELNRYVTSITFDTDIGLQHITGGNSDRAGVEQDVSPEKLSSLLDTWDLQPITLLTTSLNSSASKVLQFVYFVPPDSANPKPSVSFTIANWGGVVIAGESRDLAHTMRTFKRQIDKLLSPVSFTLVDATKSRKVRPSRHEFARIATIMNLRGAVETLSALSRLVTSLQEMAVPSKVRELVDNAVMEWHSAVANLHADGDYSASEYRGLRHAAAAAQFARQAVFDKDMMLNMFVPFEHKIAVYLPLLGPVIVPLIAGLRRIIVESRRKEK</sequence>
<organism evidence="1 2">
    <name type="scientific">Lipomyces kononenkoae</name>
    <name type="common">Yeast</name>
    <dbReference type="NCBI Taxonomy" id="34357"/>
    <lineage>
        <taxon>Eukaryota</taxon>
        <taxon>Fungi</taxon>
        <taxon>Dikarya</taxon>
        <taxon>Ascomycota</taxon>
        <taxon>Saccharomycotina</taxon>
        <taxon>Lipomycetes</taxon>
        <taxon>Lipomycetales</taxon>
        <taxon>Lipomycetaceae</taxon>
        <taxon>Lipomyces</taxon>
    </lineage>
</organism>
<accession>A0ACC3SRR6</accession>
<gene>
    <name evidence="1" type="ORF">V1525DRAFT_413429</name>
</gene>
<protein>
    <submittedName>
        <fullName evidence="1">Phosphatidylinositol-glycan biosynthesis class S protein</fullName>
    </submittedName>
</protein>